<accession>A0ABR7A4I7</accession>
<proteinExistence type="inferred from homology"/>
<dbReference type="RefSeq" id="WP_186903542.1">
    <property type="nucleotide sequence ID" value="NZ_JACOGD010000004.1"/>
</dbReference>
<dbReference type="Pfam" id="PF01337">
    <property type="entry name" value="Barstar"/>
    <property type="match status" value="1"/>
</dbReference>
<evidence type="ECO:0000256" key="1">
    <source>
        <dbReference type="ARBA" id="ARBA00006845"/>
    </source>
</evidence>
<dbReference type="InterPro" id="IPR000468">
    <property type="entry name" value="Barstar"/>
</dbReference>
<evidence type="ECO:0000313" key="4">
    <source>
        <dbReference type="EMBL" id="MBC3931826.1"/>
    </source>
</evidence>
<dbReference type="Gene3D" id="3.30.370.10">
    <property type="entry name" value="Barstar-like"/>
    <property type="match status" value="1"/>
</dbReference>
<comment type="caution">
    <text evidence="4">The sequence shown here is derived from an EMBL/GenBank/DDBJ whole genome shotgun (WGS) entry which is preliminary data.</text>
</comment>
<feature type="domain" description="Barstar (barnase inhibitor)" evidence="3">
    <location>
        <begin position="42"/>
        <end position="134"/>
    </location>
</feature>
<dbReference type="SUPFAM" id="SSF52038">
    <property type="entry name" value="Barstar-related"/>
    <property type="match status" value="1"/>
</dbReference>
<name>A0ABR7A4I7_9BURK</name>
<reference evidence="4 5" key="1">
    <citation type="submission" date="2020-08" db="EMBL/GenBank/DDBJ databases">
        <title>Novel species isolated from subtropical streams in China.</title>
        <authorList>
            <person name="Lu H."/>
        </authorList>
    </citation>
    <scope>NUCLEOTIDE SEQUENCE [LARGE SCALE GENOMIC DNA]</scope>
    <source>
        <strain evidence="4 5">CY22W</strain>
    </source>
</reference>
<keyword evidence="5" id="KW-1185">Reference proteome</keyword>
<gene>
    <name evidence="4" type="ORF">H8K43_09105</name>
</gene>
<comment type="similarity">
    <text evidence="1">Belongs to the barstar family.</text>
</comment>
<feature type="signal peptide" evidence="2">
    <location>
        <begin position="1"/>
        <end position="24"/>
    </location>
</feature>
<keyword evidence="2" id="KW-0732">Signal</keyword>
<organism evidence="4 5">
    <name type="scientific">Undibacterium curvum</name>
    <dbReference type="NCBI Taxonomy" id="2762294"/>
    <lineage>
        <taxon>Bacteria</taxon>
        <taxon>Pseudomonadati</taxon>
        <taxon>Pseudomonadota</taxon>
        <taxon>Betaproteobacteria</taxon>
        <taxon>Burkholderiales</taxon>
        <taxon>Oxalobacteraceae</taxon>
        <taxon>Undibacterium</taxon>
    </lineage>
</organism>
<evidence type="ECO:0000313" key="5">
    <source>
        <dbReference type="Proteomes" id="UP000654304"/>
    </source>
</evidence>
<dbReference type="EMBL" id="JACOGD010000004">
    <property type="protein sequence ID" value="MBC3931826.1"/>
    <property type="molecule type" value="Genomic_DNA"/>
</dbReference>
<protein>
    <submittedName>
        <fullName evidence="4">Barstar family protein</fullName>
    </submittedName>
</protein>
<evidence type="ECO:0000256" key="2">
    <source>
        <dbReference type="SAM" id="SignalP"/>
    </source>
</evidence>
<sequence length="135" mass="14548">MNMPSTVSLSLSALPLASVLPLQASQATHWQQQAASHEQLYFHVDLAHATSKKAVLSAIGQALHFPSHYGANFDALADSLSELDAGQATGIVLVLENLPVLADFDAAATDILLQMLQDSAEDWAQRKVAFRVFYS</sequence>
<dbReference type="InterPro" id="IPR035905">
    <property type="entry name" value="Barstar-like_sf"/>
</dbReference>
<feature type="chain" id="PRO_5046735951" evidence="2">
    <location>
        <begin position="25"/>
        <end position="135"/>
    </location>
</feature>
<evidence type="ECO:0000259" key="3">
    <source>
        <dbReference type="Pfam" id="PF01337"/>
    </source>
</evidence>
<dbReference type="Proteomes" id="UP000654304">
    <property type="component" value="Unassembled WGS sequence"/>
</dbReference>